<keyword evidence="2" id="KW-1185">Reference proteome</keyword>
<proteinExistence type="predicted"/>
<protein>
    <submittedName>
        <fullName evidence="1">DUF3445 domain-containing protein</fullName>
    </submittedName>
</protein>
<dbReference type="EMBL" id="CP049811">
    <property type="protein sequence ID" value="QIK41432.1"/>
    <property type="molecule type" value="Genomic_DNA"/>
</dbReference>
<dbReference type="KEGG" id="mon:G8E03_12030"/>
<accession>A0A6G7VND6</accession>
<name>A0A6G7VND6_9RHOB</name>
<evidence type="ECO:0000313" key="2">
    <source>
        <dbReference type="Proteomes" id="UP000500791"/>
    </source>
</evidence>
<gene>
    <name evidence="1" type="ORF">G8E03_12030</name>
</gene>
<organism evidence="1 2">
    <name type="scientific">Pontivivens nitratireducens</name>
    <dbReference type="NCBI Taxonomy" id="2758038"/>
    <lineage>
        <taxon>Bacteria</taxon>
        <taxon>Pseudomonadati</taxon>
        <taxon>Pseudomonadota</taxon>
        <taxon>Alphaproteobacteria</taxon>
        <taxon>Rhodobacterales</taxon>
        <taxon>Paracoccaceae</taxon>
        <taxon>Pontivivens</taxon>
    </lineage>
</organism>
<dbReference type="InterPro" id="IPR021848">
    <property type="entry name" value="HODM_asu-like"/>
</dbReference>
<dbReference type="Proteomes" id="UP000500791">
    <property type="component" value="Chromosome"/>
</dbReference>
<dbReference type="Pfam" id="PF11927">
    <property type="entry name" value="HODM_asu-like"/>
    <property type="match status" value="1"/>
</dbReference>
<reference evidence="1 2" key="1">
    <citation type="submission" date="2020-03" db="EMBL/GenBank/DDBJ databases">
        <title>Complete genome sequence of Monaibacterium sp. ALG8 with diverse plasmids.</title>
        <authorList>
            <person name="Sun C."/>
        </authorList>
    </citation>
    <scope>NUCLEOTIDE SEQUENCE [LARGE SCALE GENOMIC DNA]</scope>
    <source>
        <strain evidence="1 2">ALG8</strain>
    </source>
</reference>
<dbReference type="AlphaFoldDB" id="A0A6G7VND6"/>
<evidence type="ECO:0000313" key="1">
    <source>
        <dbReference type="EMBL" id="QIK41432.1"/>
    </source>
</evidence>
<sequence>MPLILQHPEQTPWMKPATRRNPGVQPLDPHDWLQRDACHADQMALRNHLIDTRREQVFGCGDDMAPSVEVCELVGRTLGVDIPPDGDHPLIRAAQQVQEDLLILQRQGKERQGKDWVLTDGVLCFPSHWTLSQKLGRPLDAIHEPVPFYAGDLARRVQRLFDAIRVEQPLWRANWLIYPDADLFHPRREYEEKRADWSGELYIRVERQSLVKLPQTGAIVFSIKTDICPLGGLSTAQRTGLLAAFDDLPPVQRAYKGGDRVRALLT</sequence>